<evidence type="ECO:0000256" key="2">
    <source>
        <dbReference type="SAM" id="SignalP"/>
    </source>
</evidence>
<keyword evidence="1" id="KW-0812">Transmembrane</keyword>
<comment type="caution">
    <text evidence="3">The sequence shown here is derived from an EMBL/GenBank/DDBJ whole genome shotgun (WGS) entry which is preliminary data.</text>
</comment>
<dbReference type="Proteomes" id="UP001275084">
    <property type="component" value="Unassembled WGS sequence"/>
</dbReference>
<dbReference type="EMBL" id="JAUIQD010000007">
    <property type="protein sequence ID" value="KAK3343431.1"/>
    <property type="molecule type" value="Genomic_DNA"/>
</dbReference>
<keyword evidence="2" id="KW-0732">Signal</keyword>
<gene>
    <name evidence="3" type="ORF">B0T25DRAFT_554321</name>
</gene>
<keyword evidence="4" id="KW-1185">Reference proteome</keyword>
<accession>A0AAJ0H7W8</accession>
<reference evidence="3" key="2">
    <citation type="submission" date="2023-06" db="EMBL/GenBank/DDBJ databases">
        <authorList>
            <consortium name="Lawrence Berkeley National Laboratory"/>
            <person name="Haridas S."/>
            <person name="Hensen N."/>
            <person name="Bonometti L."/>
            <person name="Westerberg I."/>
            <person name="Brannstrom I.O."/>
            <person name="Guillou S."/>
            <person name="Cros-Aarteil S."/>
            <person name="Calhoun S."/>
            <person name="Kuo A."/>
            <person name="Mondo S."/>
            <person name="Pangilinan J."/>
            <person name="Riley R."/>
            <person name="Labutti K."/>
            <person name="Andreopoulos B."/>
            <person name="Lipzen A."/>
            <person name="Chen C."/>
            <person name="Yanf M."/>
            <person name="Daum C."/>
            <person name="Ng V."/>
            <person name="Clum A."/>
            <person name="Steindorff A."/>
            <person name="Ohm R."/>
            <person name="Martin F."/>
            <person name="Silar P."/>
            <person name="Natvig D."/>
            <person name="Lalanne C."/>
            <person name="Gautier V."/>
            <person name="Ament-Velasquez S.L."/>
            <person name="Kruys A."/>
            <person name="Hutchinson M.I."/>
            <person name="Powell A.J."/>
            <person name="Barry K."/>
            <person name="Miller A.N."/>
            <person name="Grigoriev I.V."/>
            <person name="Debuchy R."/>
            <person name="Gladieux P."/>
            <person name="Thoren M.H."/>
            <person name="Johannesson H."/>
        </authorList>
    </citation>
    <scope>NUCLEOTIDE SEQUENCE</scope>
    <source>
        <strain evidence="3">CBS 955.72</strain>
    </source>
</reference>
<feature type="transmembrane region" description="Helical" evidence="1">
    <location>
        <begin position="33"/>
        <end position="51"/>
    </location>
</feature>
<feature type="chain" id="PRO_5042567764" description="Secreted protein" evidence="2">
    <location>
        <begin position="18"/>
        <end position="74"/>
    </location>
</feature>
<name>A0AAJ0H7W8_9PEZI</name>
<keyword evidence="1" id="KW-1133">Transmembrane helix</keyword>
<evidence type="ECO:0008006" key="5">
    <source>
        <dbReference type="Google" id="ProtNLM"/>
    </source>
</evidence>
<dbReference type="AlphaFoldDB" id="A0AAJ0H7W8"/>
<proteinExistence type="predicted"/>
<evidence type="ECO:0000313" key="4">
    <source>
        <dbReference type="Proteomes" id="UP001275084"/>
    </source>
</evidence>
<sequence>MHLALLTGWCLICRAVATDQPVSFLRGYFLPGQTAYGLVIYCLALPSFVHVEKRLNAASPPHLLSLWNVLVCNL</sequence>
<evidence type="ECO:0000313" key="3">
    <source>
        <dbReference type="EMBL" id="KAK3343431.1"/>
    </source>
</evidence>
<organism evidence="3 4">
    <name type="scientific">Lasiosphaeria hispida</name>
    <dbReference type="NCBI Taxonomy" id="260671"/>
    <lineage>
        <taxon>Eukaryota</taxon>
        <taxon>Fungi</taxon>
        <taxon>Dikarya</taxon>
        <taxon>Ascomycota</taxon>
        <taxon>Pezizomycotina</taxon>
        <taxon>Sordariomycetes</taxon>
        <taxon>Sordariomycetidae</taxon>
        <taxon>Sordariales</taxon>
        <taxon>Lasiosphaeriaceae</taxon>
        <taxon>Lasiosphaeria</taxon>
    </lineage>
</organism>
<keyword evidence="1" id="KW-0472">Membrane</keyword>
<protein>
    <recommendedName>
        <fullName evidence="5">Secreted protein</fullName>
    </recommendedName>
</protein>
<feature type="signal peptide" evidence="2">
    <location>
        <begin position="1"/>
        <end position="17"/>
    </location>
</feature>
<evidence type="ECO:0000256" key="1">
    <source>
        <dbReference type="SAM" id="Phobius"/>
    </source>
</evidence>
<reference evidence="3" key="1">
    <citation type="journal article" date="2023" name="Mol. Phylogenet. Evol.">
        <title>Genome-scale phylogeny and comparative genomics of the fungal order Sordariales.</title>
        <authorList>
            <person name="Hensen N."/>
            <person name="Bonometti L."/>
            <person name="Westerberg I."/>
            <person name="Brannstrom I.O."/>
            <person name="Guillou S."/>
            <person name="Cros-Aarteil S."/>
            <person name="Calhoun S."/>
            <person name="Haridas S."/>
            <person name="Kuo A."/>
            <person name="Mondo S."/>
            <person name="Pangilinan J."/>
            <person name="Riley R."/>
            <person name="LaButti K."/>
            <person name="Andreopoulos B."/>
            <person name="Lipzen A."/>
            <person name="Chen C."/>
            <person name="Yan M."/>
            <person name="Daum C."/>
            <person name="Ng V."/>
            <person name="Clum A."/>
            <person name="Steindorff A."/>
            <person name="Ohm R.A."/>
            <person name="Martin F."/>
            <person name="Silar P."/>
            <person name="Natvig D.O."/>
            <person name="Lalanne C."/>
            <person name="Gautier V."/>
            <person name="Ament-Velasquez S.L."/>
            <person name="Kruys A."/>
            <person name="Hutchinson M.I."/>
            <person name="Powell A.J."/>
            <person name="Barry K."/>
            <person name="Miller A.N."/>
            <person name="Grigoriev I.V."/>
            <person name="Debuchy R."/>
            <person name="Gladieux P."/>
            <person name="Hiltunen Thoren M."/>
            <person name="Johannesson H."/>
        </authorList>
    </citation>
    <scope>NUCLEOTIDE SEQUENCE</scope>
    <source>
        <strain evidence="3">CBS 955.72</strain>
    </source>
</reference>